<dbReference type="PANTHER" id="PTHR30193:SF37">
    <property type="entry name" value="INNER MEMBRANE ABC TRANSPORTER PERMEASE PROTEIN YCJO"/>
    <property type="match status" value="1"/>
</dbReference>
<dbReference type="InterPro" id="IPR051393">
    <property type="entry name" value="ABC_transporter_permease"/>
</dbReference>
<feature type="transmembrane region" description="Helical" evidence="7">
    <location>
        <begin position="32"/>
        <end position="56"/>
    </location>
</feature>
<dbReference type="SUPFAM" id="SSF161098">
    <property type="entry name" value="MetI-like"/>
    <property type="match status" value="1"/>
</dbReference>
<dbReference type="CDD" id="cd06261">
    <property type="entry name" value="TM_PBP2"/>
    <property type="match status" value="1"/>
</dbReference>
<feature type="transmembrane region" description="Helical" evidence="7">
    <location>
        <begin position="161"/>
        <end position="184"/>
    </location>
</feature>
<protein>
    <recommendedName>
        <fullName evidence="8">ABC transmembrane type-1 domain-containing protein</fullName>
    </recommendedName>
</protein>
<keyword evidence="5 7" id="KW-1133">Transmembrane helix</keyword>
<evidence type="ECO:0000256" key="1">
    <source>
        <dbReference type="ARBA" id="ARBA00004651"/>
    </source>
</evidence>
<dbReference type="EMBL" id="PDSK01000155">
    <property type="protein sequence ID" value="PIE31321.1"/>
    <property type="molecule type" value="Genomic_DNA"/>
</dbReference>
<evidence type="ECO:0000259" key="8">
    <source>
        <dbReference type="PROSITE" id="PS50928"/>
    </source>
</evidence>
<dbReference type="PROSITE" id="PS50928">
    <property type="entry name" value="ABC_TM1"/>
    <property type="match status" value="1"/>
</dbReference>
<feature type="transmembrane region" description="Helical" evidence="7">
    <location>
        <begin position="354"/>
        <end position="374"/>
    </location>
</feature>
<evidence type="ECO:0000256" key="4">
    <source>
        <dbReference type="ARBA" id="ARBA00022692"/>
    </source>
</evidence>
<dbReference type="Pfam" id="PF00528">
    <property type="entry name" value="BPD_transp_1"/>
    <property type="match status" value="1"/>
</dbReference>
<keyword evidence="6 7" id="KW-0472">Membrane</keyword>
<keyword evidence="2 7" id="KW-0813">Transport</keyword>
<feature type="transmembrane region" description="Helical" evidence="7">
    <location>
        <begin position="196"/>
        <end position="217"/>
    </location>
</feature>
<comment type="similarity">
    <text evidence="7">Belongs to the binding-protein-dependent transport system permease family.</text>
</comment>
<dbReference type="Proteomes" id="UP000230821">
    <property type="component" value="Unassembled WGS sequence"/>
</dbReference>
<evidence type="ECO:0000256" key="6">
    <source>
        <dbReference type="ARBA" id="ARBA00023136"/>
    </source>
</evidence>
<keyword evidence="4 7" id="KW-0812">Transmembrane</keyword>
<feature type="transmembrane region" description="Helical" evidence="7">
    <location>
        <begin position="291"/>
        <end position="315"/>
    </location>
</feature>
<evidence type="ECO:0000313" key="9">
    <source>
        <dbReference type="EMBL" id="PIE31321.1"/>
    </source>
</evidence>
<organism evidence="9 10">
    <name type="scientific">candidate division KSB3 bacterium</name>
    <dbReference type="NCBI Taxonomy" id="2044937"/>
    <lineage>
        <taxon>Bacteria</taxon>
        <taxon>candidate division KSB3</taxon>
    </lineage>
</organism>
<keyword evidence="3" id="KW-1003">Cell membrane</keyword>
<proteinExistence type="inferred from homology"/>
<dbReference type="AlphaFoldDB" id="A0A2G6K6L8"/>
<evidence type="ECO:0000256" key="2">
    <source>
        <dbReference type="ARBA" id="ARBA00022448"/>
    </source>
</evidence>
<dbReference type="GO" id="GO:0055085">
    <property type="term" value="P:transmembrane transport"/>
    <property type="evidence" value="ECO:0007669"/>
    <property type="project" value="InterPro"/>
</dbReference>
<reference evidence="9 10" key="1">
    <citation type="submission" date="2017-10" db="EMBL/GenBank/DDBJ databases">
        <title>Novel microbial diversity and functional potential in the marine mammal oral microbiome.</title>
        <authorList>
            <person name="Dudek N.K."/>
            <person name="Sun C.L."/>
            <person name="Burstein D."/>
            <person name="Kantor R.S."/>
            <person name="Aliaga Goltsman D.S."/>
            <person name="Bik E.M."/>
            <person name="Thomas B.C."/>
            <person name="Banfield J.F."/>
            <person name="Relman D.A."/>
        </authorList>
    </citation>
    <scope>NUCLEOTIDE SEQUENCE [LARGE SCALE GENOMIC DNA]</scope>
    <source>
        <strain evidence="9">DOLJORAL78_47_16</strain>
    </source>
</reference>
<dbReference type="InterPro" id="IPR035906">
    <property type="entry name" value="MetI-like_sf"/>
</dbReference>
<dbReference type="PANTHER" id="PTHR30193">
    <property type="entry name" value="ABC TRANSPORTER PERMEASE PROTEIN"/>
    <property type="match status" value="1"/>
</dbReference>
<comment type="subcellular location">
    <subcellularLocation>
        <location evidence="1 7">Cell membrane</location>
        <topology evidence="1 7">Multi-pass membrane protein</topology>
    </subcellularLocation>
</comment>
<evidence type="ECO:0000256" key="7">
    <source>
        <dbReference type="RuleBase" id="RU363032"/>
    </source>
</evidence>
<feature type="domain" description="ABC transmembrane type-1" evidence="8">
    <location>
        <begin position="159"/>
        <end position="375"/>
    </location>
</feature>
<gene>
    <name evidence="9" type="ORF">CSA56_18630</name>
</gene>
<evidence type="ECO:0000256" key="3">
    <source>
        <dbReference type="ARBA" id="ARBA00022475"/>
    </source>
</evidence>
<dbReference type="Gene3D" id="1.10.3720.10">
    <property type="entry name" value="MetI-like"/>
    <property type="match status" value="1"/>
</dbReference>
<evidence type="ECO:0000313" key="10">
    <source>
        <dbReference type="Proteomes" id="UP000230821"/>
    </source>
</evidence>
<comment type="caution">
    <text evidence="9">The sequence shown here is derived from an EMBL/GenBank/DDBJ whole genome shotgun (WGS) entry which is preliminary data.</text>
</comment>
<name>A0A2G6K6L8_9BACT</name>
<dbReference type="SUPFAM" id="SSF160964">
    <property type="entry name" value="MalF N-terminal region-like"/>
    <property type="match status" value="1"/>
</dbReference>
<dbReference type="GO" id="GO:0005886">
    <property type="term" value="C:plasma membrane"/>
    <property type="evidence" value="ECO:0007669"/>
    <property type="project" value="UniProtKB-SubCell"/>
</dbReference>
<evidence type="ECO:0000256" key="5">
    <source>
        <dbReference type="ARBA" id="ARBA00022989"/>
    </source>
</evidence>
<accession>A0A2G6K6L8</accession>
<feature type="transmembrane region" description="Helical" evidence="7">
    <location>
        <begin position="245"/>
        <end position="270"/>
    </location>
</feature>
<dbReference type="InterPro" id="IPR000515">
    <property type="entry name" value="MetI-like"/>
</dbReference>
<sequence>MRVPSVLHQHASHSVWPLSDTMRRSVLQYDTLGDVLTFLLPSFTGFCLFILFPIFASIALSFTTYTGGKVISFFYYQLTAQSLEQLKAQGLPEEMLTRLQKIEGKRYGDKEKFLRKVKTRIGKKNLPEYGDLIAKHGRQIIGLQNYVSAINSSNFWKAIRITVIFVISTIGFQIGIALLLAVVLNGKIKGRNFFRGVIFMPVVLSTVAISLSFMIIFHPQKGPINEFLSSIGLDPLPWLTGQSTALPTIIFIVLWQTVGYYMVLLLSGLQTINPALYEAAEIDGASGVQKFFHVTIPMLTPVLFLCVILAVIRAFQVFDQIFVLTGGQDGGGPAGATTTLVFDVYLNAFRYWQLGYGAAEATILLSIILLVTLFQYNQQRKWVSYDIV</sequence>